<organism evidence="1 2">
    <name type="scientific">Tunturiibacter lichenicola</name>
    <dbReference type="NCBI Taxonomy" id="2051959"/>
    <lineage>
        <taxon>Bacteria</taxon>
        <taxon>Pseudomonadati</taxon>
        <taxon>Acidobacteriota</taxon>
        <taxon>Terriglobia</taxon>
        <taxon>Terriglobales</taxon>
        <taxon>Acidobacteriaceae</taxon>
        <taxon>Tunturiibacter</taxon>
    </lineage>
</organism>
<reference evidence="1 2" key="1">
    <citation type="submission" date="2020-08" db="EMBL/GenBank/DDBJ databases">
        <title>Genomic Encyclopedia of Type Strains, Phase IV (KMG-V): Genome sequencing to study the core and pangenomes of soil and plant-associated prokaryotes.</title>
        <authorList>
            <person name="Whitman W."/>
        </authorList>
    </citation>
    <scope>NUCLEOTIDE SEQUENCE [LARGE SCALE GENOMIC DNA]</scope>
    <source>
        <strain evidence="1 2">M8US30</strain>
    </source>
</reference>
<evidence type="ECO:0000313" key="2">
    <source>
        <dbReference type="Proteomes" id="UP000569092"/>
    </source>
</evidence>
<accession>A0A7W8JBD6</accession>
<proteinExistence type="predicted"/>
<comment type="caution">
    <text evidence="1">The sequence shown here is derived from an EMBL/GenBank/DDBJ whole genome shotgun (WGS) entry which is preliminary data.</text>
</comment>
<gene>
    <name evidence="1" type="ORF">HDF10_004202</name>
</gene>
<evidence type="ECO:0000313" key="1">
    <source>
        <dbReference type="EMBL" id="MBB5346192.1"/>
    </source>
</evidence>
<sequence length="1603" mass="179588">MARLYVTTIPNGFVNAAKDATDQTARVSVVLVPELGENEAFESSIFAEWPRKVDKLKWQVAVKGQASVDAMLETTFSVNAEIETAMWKAIFGVDGDKRATGGNETAAKMRAMQFVSHDAGLLHQRNMRARMLHAVALALDVQVEETKLKLTDPGTLKADTEKLLKSLMMQSNMALRNYVEVLPVSSSVHPVLGMPERARTFYERVWSTKLEAAFEWWHEALKKTTGAFGDAVWHGLEPFLRRLPADDGPKGFEKVLLLRHHVRLNHDKRDSDPNDVTVYLVDEMSEALSDFDGLRAAQRSAKLIADAEDKLKKNVADGKCQPDGMTAMILRRYRFLEGGVKEHSSGTISADAQRNLMKISRKYFASAPFPPTVTDKTLEYVDELLGFLENEVPVHRSASLEQDDEVLQAYLNFVLFHWAPMLPMHRSTRAQGDGDPLDVPDFAQVLHLLQSYPALLRPLGLIFDLTFKLASGVTDGEISASATIPRVAPADLTVTPSTTAFVVDKTTSARRFYTKPRGVGITGRLLNLNAKLNNAAAYALVTEESDLATQKALHNVNNAQRAEEYKGAASEMDPLPVDPKTVGSRLVMSPPTLKQSSLQAPAAAQTAQVSLLYNNQAADVRATVTEVTEKQIQAGTMRYFAEDLVLGHRVDVSYKDRTGNEKWYALCERDGTYTVRKLGTAGPTHKWRPNPNVVPEMVADEGFVTLAGTSIETQTSNDGQLTKVSPSLFNWVGSPLALEAPEFGEVNEASFPNKKPTDKQMRIGVFPKYEPKSKSQPWTVPLMYAHSYKFRCRVVDLAGNSDPSWMATDDASPLMAVDFRRSDPIDAPKIVLERWIDRNRAPGEQLQRMVIRDGRGSGSRVLAAPRESLRLGELHGFAKQYEWKRTAFERQRLKDDGSFLSVYEAVREGYLSTMDTVDEKQDGDPIFLSQYPGDRAAPSNPYLPDPAAKLARIVPFHQTENASLVVKVPEQTHWFPFATETAWPNVYPVRVRLSTGSRLRFRTAWTKEDEDLPGQSPLIPLLEVTLPKGHVVMLQVNCAGALDSKQVDPAFQQAIAKMRPEPKVEESLWLSSLTGNAGIDFGLMVQPKDILNGLSPRLVDGSIQSAFPTQVITLVHSVRQPLAPPETVTLVVYRLDGQATADVSGNLKAHWRTSAKVAFEAQWMEIVDDPGKPEPYVVHHSEQAFECIAPIHPDEEPHIVEAFYTPPNPPQSEDELIKADTYGRDIASGTQHAFRSKRAQEVLYTPVATTRFRDYYPTKGNDEDFRCKSLQPTKVVVANSEPPDLLKIRYTLPAFITDSTYDARMRTWKTARVVVLRVYFERPMLSSGNKECIGVVVKDPVTNATTVSMWGADPTIDPTKIPPSQKDVTAREMTLENFKTDLANKREVDVCTFPSGEKAIVIQYPMLFSSEHRIWYSDIRVDTDLVHLPYVQFSLVRYQPDGLVLDKPDINGKRKIKRDLRCSNPLIADFIQVMPDRFLSLTRHNNRKYTVIVYGTFAVDGEQQNPQDSPIVCEIQGRLFYEGKDLGWRPEKAKSIIPNWEKAIDGPCGEKYSGWKIEIELSHNSAMRNYRLKVRERELMEDSTRPDKNPCFRTCYLKLVDLP</sequence>
<protein>
    <submittedName>
        <fullName evidence="1">Uncharacterized protein</fullName>
    </submittedName>
</protein>
<dbReference type="Proteomes" id="UP000569092">
    <property type="component" value="Unassembled WGS sequence"/>
</dbReference>
<dbReference type="EMBL" id="JACHDZ010000010">
    <property type="protein sequence ID" value="MBB5346192.1"/>
    <property type="molecule type" value="Genomic_DNA"/>
</dbReference>
<name>A0A7W8JBD6_9BACT</name>